<dbReference type="AlphaFoldDB" id="A0AAW0T0P9"/>
<accession>A0AAW0T0P9</accession>
<dbReference type="Proteomes" id="UP001487740">
    <property type="component" value="Unassembled WGS sequence"/>
</dbReference>
<name>A0AAW0T0P9_SCYPA</name>
<reference evidence="2 3" key="1">
    <citation type="submission" date="2023-03" db="EMBL/GenBank/DDBJ databases">
        <title>High-quality genome of Scylla paramamosain provides insights in environmental adaptation.</title>
        <authorList>
            <person name="Zhang L."/>
        </authorList>
    </citation>
    <scope>NUCLEOTIDE SEQUENCE [LARGE SCALE GENOMIC DNA]</scope>
    <source>
        <strain evidence="2">LZ_2023a</strain>
        <tissue evidence="2">Muscle</tissue>
    </source>
</reference>
<comment type="caution">
    <text evidence="2">The sequence shown here is derived from an EMBL/GenBank/DDBJ whole genome shotgun (WGS) entry which is preliminary data.</text>
</comment>
<proteinExistence type="predicted"/>
<protein>
    <submittedName>
        <fullName evidence="2">Uncharacterized protein</fullName>
    </submittedName>
</protein>
<evidence type="ECO:0000313" key="3">
    <source>
        <dbReference type="Proteomes" id="UP001487740"/>
    </source>
</evidence>
<sequence length="222" mass="24140">MNETHQVLHAAPGRGSRFVPCSQTVAWSRRLRYALDRRHSSASLLRRLHHSCSSPSAPPTVPVGDALTPESRTQPREILDKSVLKILTASSVGYEASRGLNRKKNGRGKTVTAVRQKMEEAKNLHCCWTSFQAPDAIPSAAASMCLKLLCLHSMVCLLSCCTSSSIIQHSLGGSLCVRLMVLLCFGSSVHVHCCKKCVPLLVPPHTANFLAKKPQVATLYGD</sequence>
<feature type="region of interest" description="Disordered" evidence="1">
    <location>
        <begin position="50"/>
        <end position="71"/>
    </location>
</feature>
<gene>
    <name evidence="2" type="ORF">O3P69_008067</name>
</gene>
<organism evidence="2 3">
    <name type="scientific">Scylla paramamosain</name>
    <name type="common">Mud crab</name>
    <dbReference type="NCBI Taxonomy" id="85552"/>
    <lineage>
        <taxon>Eukaryota</taxon>
        <taxon>Metazoa</taxon>
        <taxon>Ecdysozoa</taxon>
        <taxon>Arthropoda</taxon>
        <taxon>Crustacea</taxon>
        <taxon>Multicrustacea</taxon>
        <taxon>Malacostraca</taxon>
        <taxon>Eumalacostraca</taxon>
        <taxon>Eucarida</taxon>
        <taxon>Decapoda</taxon>
        <taxon>Pleocyemata</taxon>
        <taxon>Brachyura</taxon>
        <taxon>Eubrachyura</taxon>
        <taxon>Portunoidea</taxon>
        <taxon>Portunidae</taxon>
        <taxon>Portuninae</taxon>
        <taxon>Scylla</taxon>
    </lineage>
</organism>
<evidence type="ECO:0000313" key="2">
    <source>
        <dbReference type="EMBL" id="KAK8380894.1"/>
    </source>
</evidence>
<evidence type="ECO:0000256" key="1">
    <source>
        <dbReference type="SAM" id="MobiDB-lite"/>
    </source>
</evidence>
<dbReference type="EMBL" id="JARAKH010000041">
    <property type="protein sequence ID" value="KAK8380894.1"/>
    <property type="molecule type" value="Genomic_DNA"/>
</dbReference>
<keyword evidence="3" id="KW-1185">Reference proteome</keyword>